<evidence type="ECO:0000313" key="1">
    <source>
        <dbReference type="EMBL" id="OAJ62818.1"/>
    </source>
</evidence>
<dbReference type="EMBL" id="LXKA01000109">
    <property type="protein sequence ID" value="OAJ64477.1"/>
    <property type="molecule type" value="Genomic_DNA"/>
</dbReference>
<dbReference type="SUPFAM" id="SSF52467">
    <property type="entry name" value="DHS-like NAD/FAD-binding domain"/>
    <property type="match status" value="1"/>
</dbReference>
<protein>
    <submittedName>
        <fullName evidence="2">Uncharacterized protein</fullName>
    </submittedName>
</protein>
<evidence type="ECO:0000313" key="4">
    <source>
        <dbReference type="Proteomes" id="UP000078116"/>
    </source>
</evidence>
<gene>
    <name evidence="1" type="ORF">A6V36_20470</name>
    <name evidence="2" type="ORF">A6V37_19495</name>
</gene>
<dbReference type="AlphaFoldDB" id="A0A1A9ND83"/>
<evidence type="ECO:0000313" key="3">
    <source>
        <dbReference type="Proteomes" id="UP000077961"/>
    </source>
</evidence>
<accession>A0A1A9ND83</accession>
<dbReference type="Proteomes" id="UP000078116">
    <property type="component" value="Unassembled WGS sequence"/>
</dbReference>
<comment type="caution">
    <text evidence="2">The sequence shown here is derived from an EMBL/GenBank/DDBJ whole genome shotgun (WGS) entry which is preliminary data.</text>
</comment>
<dbReference type="Pfam" id="PF13289">
    <property type="entry name" value="SIR2_2"/>
    <property type="match status" value="1"/>
</dbReference>
<dbReference type="InterPro" id="IPR029035">
    <property type="entry name" value="DHS-like_NAD/FAD-binding_dom"/>
</dbReference>
<keyword evidence="3" id="KW-1185">Reference proteome</keyword>
<sequence>MSTEGSGFERRNQIADAHNFEAFALELLSFHVKNQNKPFELGRTGRSDFDAFASDGFDEFNCPVIVECMLAISRQRYRAAIERALRFIDERRSKGELLGRLVVLFVVEQQELKETVLGIHAEQAKNREVETKIWTWSQLEHLAQLYPERSNEILDNLLPLRVRNVVNNLDADWRSGRQSRVSELWDRFHTGQFSLFLGAGVSSSAGMPDWNTLLNALFVTYLANGASSVDEQETLRLVKRMNIVDGHSALVAARYLRKGIGGNSADSGAFKVAIREALYRLRRQDQPMDSDLIKTLVKLCMPRRSGALVRSVVTYNFDDLFERQLDTKTIPFRCVFSENAVVDADELPVYHVHGFIPERADLYHGVEDATLVFAEEGYHHIYTDAYHWSNLVQLNALRDSTCLMVGLSMTDPNLRRLLEIAKRGVTERRHYAFMKRTDIRGFAFDRDSDGEETQVLPDLDAAGKFLNERHALTEVLMDELGVTIIWYQDYNEIPTILRQMGFPNQPGL</sequence>
<proteinExistence type="predicted"/>
<name>A0A1A9ND83_9BURK</name>
<dbReference type="EMBL" id="LXJZ01000040">
    <property type="protein sequence ID" value="OAJ62818.1"/>
    <property type="molecule type" value="Genomic_DNA"/>
</dbReference>
<reference evidence="3 4" key="1">
    <citation type="submission" date="2016-04" db="EMBL/GenBank/DDBJ databases">
        <title>Reclassification of Paraburkholderia panaciterrae (Farh et al. 2015) Dobritsa &amp; Samadpour 2016 as a later homotypic synonym of Paraburkholderia ginsengiterrae (Farh et al. 2015) Dobritsa &amp; Samadpour 2016.</title>
        <authorList>
            <person name="Dobritsa A.P."/>
            <person name="Kutumbaka K."/>
            <person name="Samadpour M."/>
        </authorList>
    </citation>
    <scope>NUCLEOTIDE SEQUENCE [LARGE SCALE GENOMIC DNA]</scope>
    <source>
        <strain evidence="2 4">DCY85</strain>
        <strain evidence="1 3">DCY85-1</strain>
    </source>
</reference>
<dbReference type="Proteomes" id="UP000077961">
    <property type="component" value="Unassembled WGS sequence"/>
</dbReference>
<organism evidence="2 4">
    <name type="scientific">Paraburkholderia ginsengiterrae</name>
    <dbReference type="NCBI Taxonomy" id="1462993"/>
    <lineage>
        <taxon>Bacteria</taxon>
        <taxon>Pseudomonadati</taxon>
        <taxon>Pseudomonadota</taxon>
        <taxon>Betaproteobacteria</taxon>
        <taxon>Burkholderiales</taxon>
        <taxon>Burkholderiaceae</taxon>
        <taxon>Paraburkholderia</taxon>
    </lineage>
</organism>
<evidence type="ECO:0000313" key="2">
    <source>
        <dbReference type="EMBL" id="OAJ64477.1"/>
    </source>
</evidence>